<evidence type="ECO:0000313" key="2">
    <source>
        <dbReference type="Proteomes" id="UP000232638"/>
    </source>
</evidence>
<gene>
    <name evidence="1" type="ORF">THSYN_28560</name>
</gene>
<reference evidence="1 2" key="1">
    <citation type="submission" date="2017-03" db="EMBL/GenBank/DDBJ databases">
        <title>Complete genome sequence of Candidatus 'Thiodictyon syntrophicum' sp. nov. strain Cad16T, a photolithoautotroph purple sulfur bacterium isolated from an alpine meromictic lake.</title>
        <authorList>
            <person name="Luedin S.M."/>
            <person name="Pothier J.F."/>
            <person name="Danza F."/>
            <person name="Storelli N."/>
            <person name="Wittwer M."/>
            <person name="Tonolla M."/>
        </authorList>
    </citation>
    <scope>NUCLEOTIDE SEQUENCE [LARGE SCALE GENOMIC DNA]</scope>
    <source>
        <strain evidence="1 2">Cad16T</strain>
    </source>
</reference>
<dbReference type="OrthoDB" id="5769943at2"/>
<proteinExistence type="predicted"/>
<keyword evidence="2" id="KW-1185">Reference proteome</keyword>
<evidence type="ECO:0008006" key="3">
    <source>
        <dbReference type="Google" id="ProtNLM"/>
    </source>
</evidence>
<accession>A0A2K8UFZ8</accession>
<evidence type="ECO:0000313" key="1">
    <source>
        <dbReference type="EMBL" id="AUB84496.1"/>
    </source>
</evidence>
<sequence length="183" mass="19758">MSFPRSRPLNAAVLGGLTLATLLLVAGCADMATDIGLWSKARPAPPPKEDRTPPVTSTGRAAAVVSVHTRKAYENACKFGITLTNNLPFKITDLSFRFTALIGGGVPFDSQTKSFSELRPSEDQYREMIFQGVRCDQILGLEVTDPGRCSLDTLNRFNSAPGDCAKYSDIASSSLIKVTKKDK</sequence>
<dbReference type="KEGG" id="tsy:THSYN_28560"/>
<dbReference type="EMBL" id="CP020370">
    <property type="protein sequence ID" value="AUB84496.1"/>
    <property type="molecule type" value="Genomic_DNA"/>
</dbReference>
<name>A0A2K8UFZ8_9GAMM</name>
<organism evidence="1 2">
    <name type="scientific">Candidatus Thiodictyon syntrophicum</name>
    <dbReference type="NCBI Taxonomy" id="1166950"/>
    <lineage>
        <taxon>Bacteria</taxon>
        <taxon>Pseudomonadati</taxon>
        <taxon>Pseudomonadota</taxon>
        <taxon>Gammaproteobacteria</taxon>
        <taxon>Chromatiales</taxon>
        <taxon>Chromatiaceae</taxon>
        <taxon>Thiodictyon</taxon>
    </lineage>
</organism>
<protein>
    <recommendedName>
        <fullName evidence="3">Lipoprotein</fullName>
    </recommendedName>
</protein>
<dbReference type="AlphaFoldDB" id="A0A2K8UFZ8"/>
<dbReference type="PROSITE" id="PS51257">
    <property type="entry name" value="PROKAR_LIPOPROTEIN"/>
    <property type="match status" value="1"/>
</dbReference>
<dbReference type="Proteomes" id="UP000232638">
    <property type="component" value="Chromosome"/>
</dbReference>
<dbReference type="RefSeq" id="WP_100922147.1">
    <property type="nucleotide sequence ID" value="NZ_CP020370.1"/>
</dbReference>